<evidence type="ECO:0000313" key="3">
    <source>
        <dbReference type="Proteomes" id="UP000192247"/>
    </source>
</evidence>
<reference evidence="2 3" key="1">
    <citation type="journal article" date="2017" name="Gigascience">
        <title>Draft genome of the honey bee ectoparasitic mite, Tropilaelaps mercedesae, is shaped by the parasitic life history.</title>
        <authorList>
            <person name="Dong X."/>
            <person name="Armstrong S.D."/>
            <person name="Xia D."/>
            <person name="Makepeace B.L."/>
            <person name="Darby A.C."/>
            <person name="Kadowaki T."/>
        </authorList>
    </citation>
    <scope>NUCLEOTIDE SEQUENCE [LARGE SCALE GENOMIC DNA]</scope>
    <source>
        <strain evidence="2">Wuxi-XJTLU</strain>
    </source>
</reference>
<feature type="compositionally biased region" description="Low complexity" evidence="1">
    <location>
        <begin position="238"/>
        <end position="252"/>
    </location>
</feature>
<keyword evidence="3" id="KW-1185">Reference proteome</keyword>
<dbReference type="EMBL" id="MNPL01002945">
    <property type="protein sequence ID" value="OQR77871.1"/>
    <property type="molecule type" value="Genomic_DNA"/>
</dbReference>
<name>A0A1V9XWQ6_9ACAR</name>
<feature type="compositionally biased region" description="Basic residues" evidence="1">
    <location>
        <begin position="193"/>
        <end position="204"/>
    </location>
</feature>
<comment type="caution">
    <text evidence="2">The sequence shown here is derived from an EMBL/GenBank/DDBJ whole genome shotgun (WGS) entry which is preliminary data.</text>
</comment>
<dbReference type="PANTHER" id="PTHR10773">
    <property type="entry name" value="DNA-DIRECTED RNA POLYMERASES I, II, AND III SUBUNIT RPABC2"/>
    <property type="match status" value="1"/>
</dbReference>
<dbReference type="InParanoid" id="A0A1V9XWQ6"/>
<gene>
    <name evidence="2" type="ORF">BIW11_02841</name>
</gene>
<dbReference type="STRING" id="418985.A0A1V9XWQ6"/>
<proteinExistence type="predicted"/>
<feature type="region of interest" description="Disordered" evidence="1">
    <location>
        <begin position="131"/>
        <end position="256"/>
    </location>
</feature>
<dbReference type="Proteomes" id="UP000192247">
    <property type="component" value="Unassembled WGS sequence"/>
</dbReference>
<feature type="region of interest" description="Disordered" evidence="1">
    <location>
        <begin position="1"/>
        <end position="40"/>
    </location>
</feature>
<evidence type="ECO:0000313" key="2">
    <source>
        <dbReference type="EMBL" id="OQR77871.1"/>
    </source>
</evidence>
<organism evidence="2 3">
    <name type="scientific">Tropilaelaps mercedesae</name>
    <dbReference type="NCBI Taxonomy" id="418985"/>
    <lineage>
        <taxon>Eukaryota</taxon>
        <taxon>Metazoa</taxon>
        <taxon>Ecdysozoa</taxon>
        <taxon>Arthropoda</taxon>
        <taxon>Chelicerata</taxon>
        <taxon>Arachnida</taxon>
        <taxon>Acari</taxon>
        <taxon>Parasitiformes</taxon>
        <taxon>Mesostigmata</taxon>
        <taxon>Gamasina</taxon>
        <taxon>Dermanyssoidea</taxon>
        <taxon>Laelapidae</taxon>
        <taxon>Tropilaelaps</taxon>
    </lineage>
</organism>
<sequence>MASPNPELLVGPSPHDTEASIHDPNTNESNDVRISTPVPECVDYPGQVVQVVQDAESSSSMPEVGRTETSINTASASPDLMSVVPMGMGTSAGRSTMGTGQGFRSSSPPPTVYKLLPPVIVSPNGVLLAPLRDRLSSKNPHVLERPDRLERAESSMERKTRRCRAAAEETKEGGNSSGSSSEDKQPPPEAPTRRKRGRPPKPKVPKVAQVLPDDGECSSSSVHDISGEKHDNDQQDDPCSSGPSSPSSPSPSKNQVCKKNCLRNCSKADLDGFRDVLAMLDKETLRKIQMDLILTGVRARPVQRRSIKARTSETVARRGSLVYSLVIDHKTVDMCKKCFMDMTGISAGVLRKCLSHLLEHQVTGDISELHKIGQSNRGKHAPAHKLKIDVMEQITRHIETFPRDQSYYPTPEGTKGREFITNDTSISQMCTLYNESVAEEAHKVSYATYRRVLVEKFNIGFKSTSSMHLCALCQKLDARLKDMENPDRETVQLTKDLHQAEAKNRQNNKEADKQFALQDHTVKVLAVDLQKTLPAPMLRSNEAIYRRHLAVFSYTVCDVASGQMACYLWDESIAGRGKMEISSCLKNFIDYTMAQSPDTRTVIVWSDNWLCPNKNLALSAMLMQLSARYNIKIIQKFLVAGHTQNECDAFHSRMEVQRKKETEILLPADWCNVLHRADSKVAVVQMMPYSFFDFSVLIEGPEAPLEKKPAGLEEVAWAKAVSLTYTGCRVDILTHKYETVTVNFERNKERLLTTYPPVLGRRISVSPAKKADCVYLMRDKPEMCKQFYDGLETADIKDVVDPASEERVFGEKIDEDKL</sequence>
<feature type="compositionally biased region" description="Polar residues" evidence="1">
    <location>
        <begin position="92"/>
        <end position="106"/>
    </location>
</feature>
<protein>
    <submittedName>
        <fullName evidence="2">Uncharacterized protein</fullName>
    </submittedName>
</protein>
<feature type="compositionally biased region" description="Polar residues" evidence="1">
    <location>
        <begin position="55"/>
        <end position="76"/>
    </location>
</feature>
<feature type="compositionally biased region" description="Basic and acidic residues" evidence="1">
    <location>
        <begin position="131"/>
        <end position="158"/>
    </location>
</feature>
<dbReference type="AlphaFoldDB" id="A0A1V9XWQ6"/>
<feature type="compositionally biased region" description="Polar residues" evidence="1">
    <location>
        <begin position="23"/>
        <end position="33"/>
    </location>
</feature>
<dbReference type="PANTHER" id="PTHR10773:SF19">
    <property type="match status" value="1"/>
</dbReference>
<feature type="region of interest" description="Disordered" evidence="1">
    <location>
        <begin position="53"/>
        <end position="109"/>
    </location>
</feature>
<evidence type="ECO:0000256" key="1">
    <source>
        <dbReference type="SAM" id="MobiDB-lite"/>
    </source>
</evidence>
<dbReference type="OrthoDB" id="6611988at2759"/>
<accession>A0A1V9XWQ6</accession>